<dbReference type="EMBL" id="JAHRIO010040507">
    <property type="protein sequence ID" value="MEQ2171311.1"/>
    <property type="molecule type" value="Genomic_DNA"/>
</dbReference>
<dbReference type="Proteomes" id="UP001476798">
    <property type="component" value="Unassembled WGS sequence"/>
</dbReference>
<reference evidence="1 2" key="1">
    <citation type="submission" date="2021-06" db="EMBL/GenBank/DDBJ databases">
        <authorList>
            <person name="Palmer J.M."/>
        </authorList>
    </citation>
    <scope>NUCLEOTIDE SEQUENCE [LARGE SCALE GENOMIC DNA]</scope>
    <source>
        <strain evidence="1 2">GA_2019</strain>
        <tissue evidence="1">Muscle</tissue>
    </source>
</reference>
<gene>
    <name evidence="1" type="ORF">GOODEAATRI_009431</name>
</gene>
<dbReference type="Pfam" id="PF14555">
    <property type="entry name" value="UBA_4"/>
    <property type="match status" value="1"/>
</dbReference>
<sequence length="92" mass="10411">LFRLGLRSRAECEELLQRHQWNLEQASTVMLDTYGPHRNSILDPVTYSRLGIYSGQTPSSRLSVVLGGNMGTHDTLNILTNKYSDSNNPLQY</sequence>
<proteinExistence type="predicted"/>
<name>A0ABV0NJT1_9TELE</name>
<feature type="non-terminal residue" evidence="1">
    <location>
        <position position="1"/>
    </location>
</feature>
<evidence type="ECO:0000313" key="2">
    <source>
        <dbReference type="Proteomes" id="UP001476798"/>
    </source>
</evidence>
<protein>
    <submittedName>
        <fullName evidence="1">Uncharacterized protein</fullName>
    </submittedName>
</protein>
<comment type="caution">
    <text evidence="1">The sequence shown here is derived from an EMBL/GenBank/DDBJ whole genome shotgun (WGS) entry which is preliminary data.</text>
</comment>
<accession>A0ABV0NJT1</accession>
<organism evidence="1 2">
    <name type="scientific">Goodea atripinnis</name>
    <dbReference type="NCBI Taxonomy" id="208336"/>
    <lineage>
        <taxon>Eukaryota</taxon>
        <taxon>Metazoa</taxon>
        <taxon>Chordata</taxon>
        <taxon>Craniata</taxon>
        <taxon>Vertebrata</taxon>
        <taxon>Euteleostomi</taxon>
        <taxon>Actinopterygii</taxon>
        <taxon>Neopterygii</taxon>
        <taxon>Teleostei</taxon>
        <taxon>Neoteleostei</taxon>
        <taxon>Acanthomorphata</taxon>
        <taxon>Ovalentaria</taxon>
        <taxon>Atherinomorphae</taxon>
        <taxon>Cyprinodontiformes</taxon>
        <taxon>Goodeidae</taxon>
        <taxon>Goodea</taxon>
    </lineage>
</organism>
<evidence type="ECO:0000313" key="1">
    <source>
        <dbReference type="EMBL" id="MEQ2171311.1"/>
    </source>
</evidence>
<keyword evidence="2" id="KW-1185">Reference proteome</keyword>